<feature type="transmembrane region" description="Helical" evidence="1">
    <location>
        <begin position="140"/>
        <end position="156"/>
    </location>
</feature>
<dbReference type="EMBL" id="PXYK01000001">
    <property type="protein sequence ID" value="PSJ65617.1"/>
    <property type="molecule type" value="Genomic_DNA"/>
</dbReference>
<keyword evidence="1" id="KW-1133">Transmembrane helix</keyword>
<dbReference type="RefSeq" id="WP_106770159.1">
    <property type="nucleotide sequence ID" value="NZ_PXYK01000001.1"/>
</dbReference>
<feature type="transmembrane region" description="Helical" evidence="1">
    <location>
        <begin position="80"/>
        <end position="100"/>
    </location>
</feature>
<name>A0A2P7ST41_9HYPH</name>
<keyword evidence="1" id="KW-0472">Membrane</keyword>
<dbReference type="AlphaFoldDB" id="A0A2P7ST41"/>
<evidence type="ECO:0000256" key="1">
    <source>
        <dbReference type="SAM" id="Phobius"/>
    </source>
</evidence>
<feature type="transmembrane region" description="Helical" evidence="1">
    <location>
        <begin position="176"/>
        <end position="200"/>
    </location>
</feature>
<dbReference type="InterPro" id="IPR049713">
    <property type="entry name" value="Pr6Pr-like"/>
</dbReference>
<accession>A0A2P7ST41</accession>
<gene>
    <name evidence="2" type="ORF">C7I84_00350</name>
</gene>
<dbReference type="Proteomes" id="UP000241229">
    <property type="component" value="Unassembled WGS sequence"/>
</dbReference>
<proteinExistence type="predicted"/>
<comment type="caution">
    <text evidence="2">The sequence shown here is derived from an EMBL/GenBank/DDBJ whole genome shotgun (WGS) entry which is preliminary data.</text>
</comment>
<keyword evidence="3" id="KW-1185">Reference proteome</keyword>
<evidence type="ECO:0000313" key="3">
    <source>
        <dbReference type="Proteomes" id="UP000241229"/>
    </source>
</evidence>
<evidence type="ECO:0000313" key="2">
    <source>
        <dbReference type="EMBL" id="PSJ65617.1"/>
    </source>
</evidence>
<feature type="transmembrane region" description="Helical" evidence="1">
    <location>
        <begin position="106"/>
        <end position="128"/>
    </location>
</feature>
<feature type="transmembrane region" description="Helical" evidence="1">
    <location>
        <begin position="36"/>
        <end position="59"/>
    </location>
</feature>
<dbReference type="NCBIfam" id="NF038065">
    <property type="entry name" value="Pr6Pr"/>
    <property type="match status" value="1"/>
</dbReference>
<keyword evidence="1" id="KW-0812">Transmembrane</keyword>
<sequence length="215" mass="22697">MARLLQLAGLIVGAGGLALQAAITIPASIEAGRGPIAPIVFFLSFFTILTNFGAVFVHAASLFGSGRDGPPFFARPRVRAGVAVAMTVVLVVYATMLAHLWKPQGLFLLCDILLHYVTPVLFVGWWLLFGADGSSRWRDIPFWLIYPFAYLAYVLARAPLAGEVPYPFLDVGTNGIGGVAAMALAVAALFVVLGILAVLVDGAISRRRAAAAGLT</sequence>
<organism evidence="2 3">
    <name type="scientific">Kumtagia ephedrae</name>
    <dbReference type="NCBI Taxonomy" id="2116701"/>
    <lineage>
        <taxon>Bacteria</taxon>
        <taxon>Pseudomonadati</taxon>
        <taxon>Pseudomonadota</taxon>
        <taxon>Alphaproteobacteria</taxon>
        <taxon>Hyphomicrobiales</taxon>
        <taxon>Phyllobacteriaceae</taxon>
        <taxon>Kumtagia</taxon>
    </lineage>
</organism>
<evidence type="ECO:0008006" key="4">
    <source>
        <dbReference type="Google" id="ProtNLM"/>
    </source>
</evidence>
<protein>
    <recommendedName>
        <fullName evidence="4">Pr6Pr family membrane protein</fullName>
    </recommendedName>
</protein>
<reference evidence="2 3" key="1">
    <citation type="submission" date="2018-03" db="EMBL/GenBank/DDBJ databases">
        <title>The draft genome of Mesorhizobium sp. 6GN-30.</title>
        <authorList>
            <person name="Liu L."/>
            <person name="Li L."/>
            <person name="Wang T."/>
            <person name="Zhang X."/>
            <person name="Liang L."/>
        </authorList>
    </citation>
    <scope>NUCLEOTIDE SEQUENCE [LARGE SCALE GENOMIC DNA]</scope>
    <source>
        <strain evidence="2 3">6GN30</strain>
    </source>
</reference>
<dbReference type="OrthoDB" id="9809977at2"/>